<dbReference type="Gene3D" id="3.40.50.300">
    <property type="entry name" value="P-loop containing nucleotide triphosphate hydrolases"/>
    <property type="match status" value="1"/>
</dbReference>
<dbReference type="Pfam" id="PF01844">
    <property type="entry name" value="HNH"/>
    <property type="match status" value="1"/>
</dbReference>
<dbReference type="GO" id="GO:0008270">
    <property type="term" value="F:zinc ion binding"/>
    <property type="evidence" value="ECO:0007669"/>
    <property type="project" value="InterPro"/>
</dbReference>
<dbReference type="GO" id="GO:0003677">
    <property type="term" value="F:DNA binding"/>
    <property type="evidence" value="ECO:0007669"/>
    <property type="project" value="InterPro"/>
</dbReference>
<dbReference type="Proteomes" id="UP000019184">
    <property type="component" value="Unassembled WGS sequence"/>
</dbReference>
<evidence type="ECO:0000313" key="3">
    <source>
        <dbReference type="Proteomes" id="UP000019184"/>
    </source>
</evidence>
<dbReference type="EMBL" id="CBTK010000258">
    <property type="protein sequence ID" value="CDH46349.1"/>
    <property type="molecule type" value="Genomic_DNA"/>
</dbReference>
<dbReference type="SMART" id="SM00507">
    <property type="entry name" value="HNHc"/>
    <property type="match status" value="1"/>
</dbReference>
<dbReference type="InterPro" id="IPR006935">
    <property type="entry name" value="Helicase/UvrB_N"/>
</dbReference>
<gene>
    <name evidence="2" type="ORF">BN874_430001</name>
</gene>
<dbReference type="AlphaFoldDB" id="A0A7U7GDW7"/>
<dbReference type="GO" id="GO:0005524">
    <property type="term" value="F:ATP binding"/>
    <property type="evidence" value="ECO:0007669"/>
    <property type="project" value="InterPro"/>
</dbReference>
<dbReference type="GO" id="GO:0004519">
    <property type="term" value="F:endonuclease activity"/>
    <property type="evidence" value="ECO:0007669"/>
    <property type="project" value="InterPro"/>
</dbReference>
<evidence type="ECO:0000259" key="1">
    <source>
        <dbReference type="PROSITE" id="PS51192"/>
    </source>
</evidence>
<dbReference type="CDD" id="cd00085">
    <property type="entry name" value="HNHc"/>
    <property type="match status" value="1"/>
</dbReference>
<keyword evidence="3" id="KW-1185">Reference proteome</keyword>
<feature type="domain" description="Helicase ATP-binding" evidence="1">
    <location>
        <begin position="86"/>
        <end position="245"/>
    </location>
</feature>
<sequence length="371" mass="40549">MKRCFSTRQRRILAWVAAGRCAECGQPLEPDFHADHRIPFAHGGPTLLQNGQALCRPCNQRKGAQMPQPQLRPWQQDALRKALTWLVEARQDRRFLINAAPGAGKTRVSCVIAQTLLALGEIDRVIVIAPRAEVVNQWADDFRQVTGRYMSKVTARDGDIHGLGLDVCATWAAIQGLQDALQAMCGAARVLVICDEHHHAAVQAAWGEGADSAFAAAQFTLVLTGTPIRSDGAESVWLPYDDAGAIDYPEGGTYTLTYGEAVDLGYCRPVTFHRHEGRFTLDLDGGQTVQISGQQPATLPRPLARIPGLQRVLDFYRLACTPQYQADKQTPLATGYQASMIESAAQKLDDLRLRMPNAGGLIIAPSIEMAE</sequence>
<dbReference type="Gene3D" id="1.10.30.50">
    <property type="match status" value="1"/>
</dbReference>
<dbReference type="RefSeq" id="WP_195912208.1">
    <property type="nucleotide sequence ID" value="NZ_CBTK010000258.1"/>
</dbReference>
<dbReference type="GO" id="GO:0016787">
    <property type="term" value="F:hydrolase activity"/>
    <property type="evidence" value="ECO:0007669"/>
    <property type="project" value="InterPro"/>
</dbReference>
<accession>A0A7U7GDW7</accession>
<dbReference type="InterPro" id="IPR003615">
    <property type="entry name" value="HNH_nuc"/>
</dbReference>
<dbReference type="Pfam" id="PF04851">
    <property type="entry name" value="ResIII"/>
    <property type="match status" value="1"/>
</dbReference>
<dbReference type="GO" id="GO:0005829">
    <property type="term" value="C:cytosol"/>
    <property type="evidence" value="ECO:0007669"/>
    <property type="project" value="TreeGrafter"/>
</dbReference>
<evidence type="ECO:0000313" key="2">
    <source>
        <dbReference type="EMBL" id="CDH46349.1"/>
    </source>
</evidence>
<reference evidence="2 3" key="1">
    <citation type="journal article" date="2014" name="ISME J.">
        <title>Candidatus Competibacter-lineage genomes retrieved from metagenomes reveal functional metabolic diversity.</title>
        <authorList>
            <person name="McIlroy S.J."/>
            <person name="Albertsen M."/>
            <person name="Andresen E.K."/>
            <person name="Saunders A.M."/>
            <person name="Kristiansen R."/>
            <person name="Stokholm-Bjerregaard M."/>
            <person name="Nielsen K.L."/>
            <person name="Nielsen P.H."/>
        </authorList>
    </citation>
    <scope>NUCLEOTIDE SEQUENCE [LARGE SCALE GENOMIC DNA]</scope>
    <source>
        <strain evidence="2 3">Run_B_J11</strain>
    </source>
</reference>
<protein>
    <submittedName>
        <fullName evidence="2">Type III restriction enzyme, res subunit family</fullName>
    </submittedName>
</protein>
<dbReference type="InterPro" id="IPR050742">
    <property type="entry name" value="Helicase_Restrict-Modif_Enz"/>
</dbReference>
<dbReference type="PANTHER" id="PTHR47396:SF1">
    <property type="entry name" value="ATP-DEPENDENT HELICASE IRC3-RELATED"/>
    <property type="match status" value="1"/>
</dbReference>
<comment type="caution">
    <text evidence="2">The sequence shown here is derived from an EMBL/GenBank/DDBJ whole genome shotgun (WGS) entry which is preliminary data.</text>
</comment>
<name>A0A7U7GDW7_9GAMM</name>
<dbReference type="SMART" id="SM00487">
    <property type="entry name" value="DEXDc"/>
    <property type="match status" value="1"/>
</dbReference>
<dbReference type="InterPro" id="IPR002711">
    <property type="entry name" value="HNH"/>
</dbReference>
<dbReference type="PROSITE" id="PS51192">
    <property type="entry name" value="HELICASE_ATP_BIND_1"/>
    <property type="match status" value="1"/>
</dbReference>
<dbReference type="InterPro" id="IPR014001">
    <property type="entry name" value="Helicase_ATP-bd"/>
</dbReference>
<dbReference type="SUPFAM" id="SSF52540">
    <property type="entry name" value="P-loop containing nucleoside triphosphate hydrolases"/>
    <property type="match status" value="1"/>
</dbReference>
<proteinExistence type="predicted"/>
<organism evidence="2 3">
    <name type="scientific">Candidatus Contendobacter odensis Run_B_J11</name>
    <dbReference type="NCBI Taxonomy" id="1400861"/>
    <lineage>
        <taxon>Bacteria</taxon>
        <taxon>Pseudomonadati</taxon>
        <taxon>Pseudomonadota</taxon>
        <taxon>Gammaproteobacteria</taxon>
        <taxon>Candidatus Competibacteraceae</taxon>
        <taxon>Candidatus Contendibacter</taxon>
    </lineage>
</organism>
<dbReference type="InterPro" id="IPR027417">
    <property type="entry name" value="P-loop_NTPase"/>
</dbReference>
<dbReference type="PANTHER" id="PTHR47396">
    <property type="entry name" value="TYPE I RESTRICTION ENZYME ECOKI R PROTEIN"/>
    <property type="match status" value="1"/>
</dbReference>